<comment type="caution">
    <text evidence="7">The sequence shown here is derived from an EMBL/GenBank/DDBJ whole genome shotgun (WGS) entry which is preliminary data.</text>
</comment>
<dbReference type="Pfam" id="PF22381">
    <property type="entry name" value="Staph_reg_Sar_Rot"/>
    <property type="match status" value="1"/>
</dbReference>
<keyword evidence="2" id="KW-0963">Cytoplasm</keyword>
<dbReference type="InterPro" id="IPR036390">
    <property type="entry name" value="WH_DNA-bd_sf"/>
</dbReference>
<keyword evidence="4" id="KW-0238">DNA-binding</keyword>
<keyword evidence="3" id="KW-0805">Transcription regulation</keyword>
<dbReference type="PANTHER" id="PTHR33164">
    <property type="entry name" value="TRANSCRIPTIONAL REGULATOR, MARR FAMILY"/>
    <property type="match status" value="1"/>
</dbReference>
<evidence type="ECO:0000256" key="1">
    <source>
        <dbReference type="ARBA" id="ARBA00004496"/>
    </source>
</evidence>
<evidence type="ECO:0000256" key="2">
    <source>
        <dbReference type="ARBA" id="ARBA00022490"/>
    </source>
</evidence>
<dbReference type="InterPro" id="IPR039422">
    <property type="entry name" value="MarR/SlyA-like"/>
</dbReference>
<dbReference type="Gene3D" id="1.10.10.10">
    <property type="entry name" value="Winged helix-like DNA-binding domain superfamily/Winged helix DNA-binding domain"/>
    <property type="match status" value="1"/>
</dbReference>
<accession>A0ABX1GCE0</accession>
<dbReference type="EMBL" id="JAAWWK010000002">
    <property type="protein sequence ID" value="NKI16795.1"/>
    <property type="molecule type" value="Genomic_DNA"/>
</dbReference>
<organism evidence="7 8">
    <name type="scientific">Spongiibacter thalassae</name>
    <dbReference type="NCBI Taxonomy" id="2721624"/>
    <lineage>
        <taxon>Bacteria</taxon>
        <taxon>Pseudomonadati</taxon>
        <taxon>Pseudomonadota</taxon>
        <taxon>Gammaproteobacteria</taxon>
        <taxon>Cellvibrionales</taxon>
        <taxon>Spongiibacteraceae</taxon>
        <taxon>Spongiibacter</taxon>
    </lineage>
</organism>
<dbReference type="Proteomes" id="UP000765845">
    <property type="component" value="Unassembled WGS sequence"/>
</dbReference>
<evidence type="ECO:0000313" key="7">
    <source>
        <dbReference type="EMBL" id="NKI16795.1"/>
    </source>
</evidence>
<name>A0ABX1GCE0_9GAMM</name>
<dbReference type="PROSITE" id="PS50995">
    <property type="entry name" value="HTH_MARR_2"/>
    <property type="match status" value="1"/>
</dbReference>
<evidence type="ECO:0000259" key="6">
    <source>
        <dbReference type="PROSITE" id="PS50995"/>
    </source>
</evidence>
<comment type="subcellular location">
    <subcellularLocation>
        <location evidence="1">Cytoplasm</location>
    </subcellularLocation>
</comment>
<keyword evidence="8" id="KW-1185">Reference proteome</keyword>
<dbReference type="InterPro" id="IPR000835">
    <property type="entry name" value="HTH_MarR-typ"/>
</dbReference>
<dbReference type="SUPFAM" id="SSF46785">
    <property type="entry name" value="Winged helix' DNA-binding domain"/>
    <property type="match status" value="1"/>
</dbReference>
<dbReference type="InterPro" id="IPR055166">
    <property type="entry name" value="Transc_reg_Sar_Rot_HTH"/>
</dbReference>
<protein>
    <submittedName>
        <fullName evidence="7">MarR family transcriptional regulator</fullName>
    </submittedName>
</protein>
<sequence length="150" mass="17242">MSNDTPEELRLDNQLCFPLYAASRLITRLYKDRLEPLGITYPQYVVMMILWEDAPCAVKDVGRRAILNTNTLTPLLKRLEEQGYIRRQRDGSDERVVKIHLTDAGLALRDRCACVPWELLQSCDVPMDKVDELKALLDELLPVLKNSLDD</sequence>
<proteinExistence type="predicted"/>
<dbReference type="InterPro" id="IPR036388">
    <property type="entry name" value="WH-like_DNA-bd_sf"/>
</dbReference>
<feature type="domain" description="HTH marR-type" evidence="6">
    <location>
        <begin position="12"/>
        <end position="142"/>
    </location>
</feature>
<gene>
    <name evidence="7" type="ORF">HCU74_05090</name>
</gene>
<evidence type="ECO:0000256" key="5">
    <source>
        <dbReference type="ARBA" id="ARBA00023163"/>
    </source>
</evidence>
<dbReference type="PRINTS" id="PR00598">
    <property type="entry name" value="HTHMARR"/>
</dbReference>
<dbReference type="SMART" id="SM00347">
    <property type="entry name" value="HTH_MARR"/>
    <property type="match status" value="1"/>
</dbReference>
<evidence type="ECO:0000256" key="3">
    <source>
        <dbReference type="ARBA" id="ARBA00023015"/>
    </source>
</evidence>
<keyword evidence="5" id="KW-0804">Transcription</keyword>
<evidence type="ECO:0000256" key="4">
    <source>
        <dbReference type="ARBA" id="ARBA00023125"/>
    </source>
</evidence>
<dbReference type="PANTHER" id="PTHR33164:SF5">
    <property type="entry name" value="ORGANIC HYDROPEROXIDE RESISTANCE TRANSCRIPTIONAL REGULATOR"/>
    <property type="match status" value="1"/>
</dbReference>
<reference evidence="7 8" key="1">
    <citation type="submission" date="2020-04" db="EMBL/GenBank/DDBJ databases">
        <authorList>
            <person name="Yoon J."/>
        </authorList>
    </citation>
    <scope>NUCLEOTIDE SEQUENCE [LARGE SCALE GENOMIC DNA]</scope>
    <source>
        <strain evidence="7 8">KMU-166</strain>
    </source>
</reference>
<dbReference type="RefSeq" id="WP_168449346.1">
    <property type="nucleotide sequence ID" value="NZ_JAAWWK010000002.1"/>
</dbReference>
<evidence type="ECO:0000313" key="8">
    <source>
        <dbReference type="Proteomes" id="UP000765845"/>
    </source>
</evidence>